<gene>
    <name evidence="1" type="ORF">DERYTH_LOCUS19174</name>
</gene>
<dbReference type="EMBL" id="CAJVPY010020571">
    <property type="protein sequence ID" value="CAG8776141.1"/>
    <property type="molecule type" value="Genomic_DNA"/>
</dbReference>
<sequence length="89" mass="10703">MSTNTQEILIFLAMCELMLQELEEEDDMIDRILLENYGILFNKISRPKTNRFWNEVFPCLDNRDSAFLLQTWLMVPFKNPEANLDPRYR</sequence>
<evidence type="ECO:0000313" key="2">
    <source>
        <dbReference type="Proteomes" id="UP000789405"/>
    </source>
</evidence>
<organism evidence="1 2">
    <name type="scientific">Dentiscutata erythropus</name>
    <dbReference type="NCBI Taxonomy" id="1348616"/>
    <lineage>
        <taxon>Eukaryota</taxon>
        <taxon>Fungi</taxon>
        <taxon>Fungi incertae sedis</taxon>
        <taxon>Mucoromycota</taxon>
        <taxon>Glomeromycotina</taxon>
        <taxon>Glomeromycetes</taxon>
        <taxon>Diversisporales</taxon>
        <taxon>Gigasporaceae</taxon>
        <taxon>Dentiscutata</taxon>
    </lineage>
</organism>
<name>A0A9N9JHB0_9GLOM</name>
<protein>
    <submittedName>
        <fullName evidence="1">5004_t:CDS:1</fullName>
    </submittedName>
</protein>
<dbReference type="AlphaFoldDB" id="A0A9N9JHB0"/>
<accession>A0A9N9JHB0</accession>
<evidence type="ECO:0000313" key="1">
    <source>
        <dbReference type="EMBL" id="CAG8776141.1"/>
    </source>
</evidence>
<keyword evidence="2" id="KW-1185">Reference proteome</keyword>
<comment type="caution">
    <text evidence="1">The sequence shown here is derived from an EMBL/GenBank/DDBJ whole genome shotgun (WGS) entry which is preliminary data.</text>
</comment>
<dbReference type="Proteomes" id="UP000789405">
    <property type="component" value="Unassembled WGS sequence"/>
</dbReference>
<feature type="non-terminal residue" evidence="1">
    <location>
        <position position="1"/>
    </location>
</feature>
<proteinExistence type="predicted"/>
<reference evidence="1" key="1">
    <citation type="submission" date="2021-06" db="EMBL/GenBank/DDBJ databases">
        <authorList>
            <person name="Kallberg Y."/>
            <person name="Tangrot J."/>
            <person name="Rosling A."/>
        </authorList>
    </citation>
    <scope>NUCLEOTIDE SEQUENCE</scope>
    <source>
        <strain evidence="1">MA453B</strain>
    </source>
</reference>